<dbReference type="InterPro" id="IPR010090">
    <property type="entry name" value="Phage_tape_meas"/>
</dbReference>
<feature type="compositionally biased region" description="Basic and acidic residues" evidence="1">
    <location>
        <begin position="428"/>
        <end position="442"/>
    </location>
</feature>
<dbReference type="NCBIfam" id="TIGR01760">
    <property type="entry name" value="tape_meas_TP901"/>
    <property type="match status" value="1"/>
</dbReference>
<name>A0A0P6VJ34_9HYPH</name>
<gene>
    <name evidence="3" type="ORF">ABB55_08530</name>
</gene>
<dbReference type="Pfam" id="PF10145">
    <property type="entry name" value="PhageMin_Tail"/>
    <property type="match status" value="1"/>
</dbReference>
<proteinExistence type="predicted"/>
<feature type="region of interest" description="Disordered" evidence="1">
    <location>
        <begin position="499"/>
        <end position="549"/>
    </location>
</feature>
<dbReference type="STRING" id="665126.ABB55_08530"/>
<organism evidence="3 4">
    <name type="scientific">Prosthecodimorpha hirschii</name>
    <dbReference type="NCBI Taxonomy" id="665126"/>
    <lineage>
        <taxon>Bacteria</taxon>
        <taxon>Pseudomonadati</taxon>
        <taxon>Pseudomonadota</taxon>
        <taxon>Alphaproteobacteria</taxon>
        <taxon>Hyphomicrobiales</taxon>
        <taxon>Ancalomicrobiaceae</taxon>
        <taxon>Prosthecodimorpha</taxon>
    </lineage>
</organism>
<reference evidence="3 4" key="1">
    <citation type="submission" date="2015-09" db="EMBL/GenBank/DDBJ databases">
        <authorList>
            <person name="Jackson K.R."/>
            <person name="Lunt B.L."/>
            <person name="Fisher J.N.B."/>
            <person name="Gardner A.V."/>
            <person name="Bailey M.E."/>
            <person name="Deus L.M."/>
            <person name="Earl A.S."/>
            <person name="Gibby P.D."/>
            <person name="Hartmann K.A."/>
            <person name="Liu J.E."/>
            <person name="Manci A.M."/>
            <person name="Nielsen D.A."/>
            <person name="Solomon M.B."/>
            <person name="Breakwell D.P."/>
            <person name="Burnett S.H."/>
            <person name="Grose J.H."/>
        </authorList>
    </citation>
    <scope>NUCLEOTIDE SEQUENCE [LARGE SCALE GENOMIC DNA]</scope>
    <source>
        <strain evidence="3 4">16</strain>
    </source>
</reference>
<evidence type="ECO:0000313" key="3">
    <source>
        <dbReference type="EMBL" id="KPL52272.1"/>
    </source>
</evidence>
<dbReference type="Proteomes" id="UP000048984">
    <property type="component" value="Unassembled WGS sequence"/>
</dbReference>
<keyword evidence="4" id="KW-1185">Reference proteome</keyword>
<evidence type="ECO:0000259" key="2">
    <source>
        <dbReference type="Pfam" id="PF10145"/>
    </source>
</evidence>
<feature type="domain" description="Phage tail tape measure protein" evidence="2">
    <location>
        <begin position="99"/>
        <end position="286"/>
    </location>
</feature>
<evidence type="ECO:0000313" key="4">
    <source>
        <dbReference type="Proteomes" id="UP000048984"/>
    </source>
</evidence>
<evidence type="ECO:0000256" key="1">
    <source>
        <dbReference type="SAM" id="MobiDB-lite"/>
    </source>
</evidence>
<comment type="caution">
    <text evidence="3">The sequence shown here is derived from an EMBL/GenBank/DDBJ whole genome shotgun (WGS) entry which is preliminary data.</text>
</comment>
<feature type="region of interest" description="Disordered" evidence="1">
    <location>
        <begin position="425"/>
        <end position="460"/>
    </location>
</feature>
<dbReference type="RefSeq" id="WP_054358435.1">
    <property type="nucleotide sequence ID" value="NZ_LJYW01000001.1"/>
</dbReference>
<dbReference type="AlphaFoldDB" id="A0A0P6VJ34"/>
<protein>
    <recommendedName>
        <fullName evidence="2">Phage tail tape measure protein domain-containing protein</fullName>
    </recommendedName>
</protein>
<sequence>MGNVTSTLTMRLVDGVSAAARKIKGALDTVDAAAKRTQHRTGAAAFLAGGGMIATGVGVYGASRAYRDSADQDRRLLRIRQTAGATEKEAAGLRQTLYSLAAQTATPIGQVIDGLDSLVAAGRSLPEAMAFLPSVVRTAQASGAEVLDIAKSADAFGQSFGIAATDMEKAFDAAVKLGKEGKFELKDMARYLPSLLPSAATRGIKGLEGLHKVMSALQVARINSGTPEEAAVAIGDLLQKMDSDETIKKFAKNFKINLPEAMKKLKDAGKDSLEAFLDITEKAIKGNDELINKIAADKEFRRGLTAMIQHRREYERLIAAAKRSAGEVGRDIKDVTEDTRASIDRMTNSWNDFVGALTKTVDKAGVSSLLTETAKGLSSISEILDAIDRKDYGKATRLTAEFLDGRTPEQREQDRARQALQNALRNEQTARSKMADSPEAAKVRAALARAESDPRTPNQGETIRALRERLRILDGTNDRNRSDALDYRRDATRAAVDLLPPLSQGPSGVPLDLARGKMPAAKDRVSGATRARPRANLGTGAGDGTWPERPGRAPLGVMLDDASARAGNIQPGVTIDREAAVAAAMMARDAAQAALNARPLTIPVRAGDISYGLGREVLKGTQSAYSNLGSLRGPQ</sequence>
<reference evidence="3 4" key="2">
    <citation type="submission" date="2015-10" db="EMBL/GenBank/DDBJ databases">
        <title>Draft Genome Sequence of Prosthecomicrobium hirschii ATCC 27832.</title>
        <authorList>
            <person name="Daniel J."/>
            <person name="Givan S.A."/>
            <person name="Brun Y.V."/>
            <person name="Brown P.J."/>
        </authorList>
    </citation>
    <scope>NUCLEOTIDE SEQUENCE [LARGE SCALE GENOMIC DNA]</scope>
    <source>
        <strain evidence="3 4">16</strain>
    </source>
</reference>
<dbReference type="EMBL" id="LJYW01000001">
    <property type="protein sequence ID" value="KPL52272.1"/>
    <property type="molecule type" value="Genomic_DNA"/>
</dbReference>
<accession>A0A0P6VJ34</accession>